<dbReference type="GO" id="GO:0019213">
    <property type="term" value="F:deacetylase activity"/>
    <property type="evidence" value="ECO:0007669"/>
    <property type="project" value="InterPro"/>
</dbReference>
<evidence type="ECO:0000259" key="1">
    <source>
        <dbReference type="Pfam" id="PF01979"/>
    </source>
</evidence>
<dbReference type="GO" id="GO:0016810">
    <property type="term" value="F:hydrolase activity, acting on carbon-nitrogen (but not peptide) bonds"/>
    <property type="evidence" value="ECO:0007669"/>
    <property type="project" value="InterPro"/>
</dbReference>
<evidence type="ECO:0000313" key="2">
    <source>
        <dbReference type="EMBL" id="CAB4820804.1"/>
    </source>
</evidence>
<name>A0A6J6ZJA9_9ZZZZ</name>
<proteinExistence type="predicted"/>
<accession>A0A6J6ZJA9</accession>
<dbReference type="InterPro" id="IPR006680">
    <property type="entry name" value="Amidohydro-rel"/>
</dbReference>
<sequence length="389" mass="40897">MVATNGQDFEATLLSDRFFVPKLGNFAPSTIGIKEGAISQVSAGHSSPAGSVSGKTIDLIGLLVTPGLVDLHTHLFHGQDLGVHTDTLVKHGVTAAVDAGSAGAHLFPAFKELVIDKSKLHVKSFLNIATVGTTSILLQGELKTPAYCNEEIAIATALDFPDEIVGIKVRASKDVGGDLAIDGFTKARSVATKLGLPLMVHLGPAPVEVDYILDRLGAGDILTHAYTGWEGNTLVADSKPRPSFIAAKKRGVLFDIGHGMGGFDSTVAQVLIDHGYYPDSISTDIHTYSKEKVVGLPEVLAKFVALGMELSDVLVRATTAPAEYAGFTSAGVGASDVGGQADFAAFECIEDEHVFSDCHGHSFSGNLRLVPVFTMIKGEVLFDRDGRAS</sequence>
<organism evidence="2">
    <name type="scientific">freshwater metagenome</name>
    <dbReference type="NCBI Taxonomy" id="449393"/>
    <lineage>
        <taxon>unclassified sequences</taxon>
        <taxon>metagenomes</taxon>
        <taxon>ecological metagenomes</taxon>
    </lineage>
</organism>
<feature type="domain" description="Amidohydrolase-related" evidence="1">
    <location>
        <begin position="63"/>
        <end position="380"/>
    </location>
</feature>
<dbReference type="InterPro" id="IPR020043">
    <property type="entry name" value="Deacetylase_Atu3266-like"/>
</dbReference>
<dbReference type="InterPro" id="IPR032466">
    <property type="entry name" value="Metal_Hydrolase"/>
</dbReference>
<dbReference type="EMBL" id="CAFBSF010000001">
    <property type="protein sequence ID" value="CAB5238982.1"/>
    <property type="molecule type" value="Genomic_DNA"/>
</dbReference>
<dbReference type="Gene3D" id="3.20.20.140">
    <property type="entry name" value="Metal-dependent hydrolases"/>
    <property type="match status" value="1"/>
</dbReference>
<dbReference type="SUPFAM" id="SSF51338">
    <property type="entry name" value="Composite domain of metallo-dependent hydrolases"/>
    <property type="match status" value="1"/>
</dbReference>
<dbReference type="SUPFAM" id="SSF51556">
    <property type="entry name" value="Metallo-dependent hydrolases"/>
    <property type="match status" value="1"/>
</dbReference>
<gene>
    <name evidence="2" type="ORF">UFOPK3181_00195</name>
    <name evidence="3" type="ORF">UFOPK3520_00021</name>
</gene>
<dbReference type="AlphaFoldDB" id="A0A6J6ZJA9"/>
<dbReference type="PANTHER" id="PTHR42717:SF1">
    <property type="entry name" value="IMIDAZOLONEPROPIONASE AND RELATED AMIDOHYDROLASES"/>
    <property type="match status" value="1"/>
</dbReference>
<dbReference type="Pfam" id="PF01979">
    <property type="entry name" value="Amidohydro_1"/>
    <property type="match status" value="1"/>
</dbReference>
<dbReference type="EMBL" id="CAFABG010000007">
    <property type="protein sequence ID" value="CAB4820804.1"/>
    <property type="molecule type" value="Genomic_DNA"/>
</dbReference>
<dbReference type="Gene3D" id="2.30.40.10">
    <property type="entry name" value="Urease, subunit C, domain 1"/>
    <property type="match status" value="1"/>
</dbReference>
<reference evidence="2" key="1">
    <citation type="submission" date="2020-05" db="EMBL/GenBank/DDBJ databases">
        <authorList>
            <person name="Chiriac C."/>
            <person name="Salcher M."/>
            <person name="Ghai R."/>
            <person name="Kavagutti S V."/>
        </authorList>
    </citation>
    <scope>NUCLEOTIDE SEQUENCE</scope>
</reference>
<protein>
    <submittedName>
        <fullName evidence="2">Unannotated protein</fullName>
    </submittedName>
</protein>
<dbReference type="PANTHER" id="PTHR42717">
    <property type="entry name" value="DIHYDROOROTASE-RELATED"/>
    <property type="match status" value="1"/>
</dbReference>
<dbReference type="InterPro" id="IPR011059">
    <property type="entry name" value="Metal-dep_hydrolase_composite"/>
</dbReference>
<evidence type="ECO:0000313" key="3">
    <source>
        <dbReference type="EMBL" id="CAB5238982.1"/>
    </source>
</evidence>